<comment type="caution">
    <text evidence="7">The sequence shown here is derived from an EMBL/GenBank/DDBJ whole genome shotgun (WGS) entry which is preliminary data.</text>
</comment>
<dbReference type="EMBL" id="QEAP01000170">
    <property type="protein sequence ID" value="TPX73690.1"/>
    <property type="molecule type" value="Genomic_DNA"/>
</dbReference>
<feature type="signal peptide" evidence="4">
    <location>
        <begin position="1"/>
        <end position="18"/>
    </location>
</feature>
<feature type="compositionally biased region" description="Polar residues" evidence="3">
    <location>
        <begin position="387"/>
        <end position="397"/>
    </location>
</feature>
<organism evidence="7 8">
    <name type="scientific">Chytriomyces confervae</name>
    <dbReference type="NCBI Taxonomy" id="246404"/>
    <lineage>
        <taxon>Eukaryota</taxon>
        <taxon>Fungi</taxon>
        <taxon>Fungi incertae sedis</taxon>
        <taxon>Chytridiomycota</taxon>
        <taxon>Chytridiomycota incertae sedis</taxon>
        <taxon>Chytridiomycetes</taxon>
        <taxon>Chytridiales</taxon>
        <taxon>Chytriomycetaceae</taxon>
        <taxon>Chytriomyces</taxon>
    </lineage>
</organism>
<dbReference type="GO" id="GO:0046872">
    <property type="term" value="F:metal ion binding"/>
    <property type="evidence" value="ECO:0007669"/>
    <property type="project" value="UniProtKB-KW"/>
</dbReference>
<dbReference type="Pfam" id="PF00264">
    <property type="entry name" value="Tyrosinase"/>
    <property type="match status" value="1"/>
</dbReference>
<evidence type="ECO:0000259" key="6">
    <source>
        <dbReference type="PROSITE" id="PS00498"/>
    </source>
</evidence>
<evidence type="ECO:0000313" key="8">
    <source>
        <dbReference type="Proteomes" id="UP000320333"/>
    </source>
</evidence>
<evidence type="ECO:0000256" key="4">
    <source>
        <dbReference type="SAM" id="SignalP"/>
    </source>
</evidence>
<gene>
    <name evidence="7" type="ORF">CcCBS67573_g05044</name>
</gene>
<accession>A0A507FDN0</accession>
<dbReference type="Proteomes" id="UP000320333">
    <property type="component" value="Unassembled WGS sequence"/>
</dbReference>
<feature type="domain" description="Tyrosinase copper-binding" evidence="6">
    <location>
        <begin position="289"/>
        <end position="300"/>
    </location>
</feature>
<dbReference type="PROSITE" id="PS00498">
    <property type="entry name" value="TYROSINASE_2"/>
    <property type="match status" value="1"/>
</dbReference>
<dbReference type="PRINTS" id="PR00092">
    <property type="entry name" value="TYROSINASE"/>
</dbReference>
<keyword evidence="2" id="KW-0186">Copper</keyword>
<dbReference type="PANTHER" id="PTHR11474:SF126">
    <property type="entry name" value="TYROSINASE-LIKE PROTEIN TYR-1-RELATED"/>
    <property type="match status" value="1"/>
</dbReference>
<keyword evidence="4" id="KW-0732">Signal</keyword>
<dbReference type="GO" id="GO:0016491">
    <property type="term" value="F:oxidoreductase activity"/>
    <property type="evidence" value="ECO:0007669"/>
    <property type="project" value="InterPro"/>
</dbReference>
<feature type="compositionally biased region" description="Low complexity" evidence="3">
    <location>
        <begin position="25"/>
        <end position="82"/>
    </location>
</feature>
<proteinExistence type="predicted"/>
<feature type="chain" id="PRO_5021351681" description="Tyrosinase copper-binding domain-containing protein" evidence="4">
    <location>
        <begin position="19"/>
        <end position="547"/>
    </location>
</feature>
<protein>
    <recommendedName>
        <fullName evidence="5 6">Tyrosinase copper-binding domain-containing protein</fullName>
    </recommendedName>
</protein>
<dbReference type="OrthoDB" id="6132182at2759"/>
<evidence type="ECO:0000256" key="1">
    <source>
        <dbReference type="ARBA" id="ARBA00022723"/>
    </source>
</evidence>
<dbReference type="InterPro" id="IPR050316">
    <property type="entry name" value="Tyrosinase/Hemocyanin"/>
</dbReference>
<evidence type="ECO:0000256" key="2">
    <source>
        <dbReference type="ARBA" id="ARBA00023008"/>
    </source>
</evidence>
<feature type="domain" description="Tyrosinase copper-binding" evidence="5">
    <location>
        <begin position="145"/>
        <end position="162"/>
    </location>
</feature>
<keyword evidence="8" id="KW-1185">Reference proteome</keyword>
<dbReference type="SUPFAM" id="SSF48056">
    <property type="entry name" value="Di-copper centre-containing domain"/>
    <property type="match status" value="1"/>
</dbReference>
<evidence type="ECO:0000259" key="5">
    <source>
        <dbReference type="PROSITE" id="PS00497"/>
    </source>
</evidence>
<name>A0A507FDN0_9FUNG</name>
<feature type="region of interest" description="Disordered" evidence="3">
    <location>
        <begin position="23"/>
        <end position="87"/>
    </location>
</feature>
<dbReference type="InterPro" id="IPR008922">
    <property type="entry name" value="Di-copper_centre_dom_sf"/>
</dbReference>
<reference evidence="7 8" key="1">
    <citation type="journal article" date="2019" name="Sci. Rep.">
        <title>Comparative genomics of chytrid fungi reveal insights into the obligate biotrophic and pathogenic lifestyle of Synchytrium endobioticum.</title>
        <authorList>
            <person name="van de Vossenberg B.T.L.H."/>
            <person name="Warris S."/>
            <person name="Nguyen H.D.T."/>
            <person name="van Gent-Pelzer M.P.E."/>
            <person name="Joly D.L."/>
            <person name="van de Geest H.C."/>
            <person name="Bonants P.J.M."/>
            <person name="Smith D.S."/>
            <person name="Levesque C.A."/>
            <person name="van der Lee T.A.J."/>
        </authorList>
    </citation>
    <scope>NUCLEOTIDE SEQUENCE [LARGE SCALE GENOMIC DNA]</scope>
    <source>
        <strain evidence="7 8">CBS 675.73</strain>
    </source>
</reference>
<sequence>MQLLSVVVCLLAVAVQEGICGGAVPTTTKSSTKPTTTTTTTTTTKSIPPVTTTKTSTTTTITTTTTTTTTTTSTATPNPTSTQGTCRNPTIRREWNQLSATEKNGYIAAVKRITARPRSNQYADPTRMSADDFSYTHAQNAHWAHANAEFLVFHRAMLRRYEQALESVGWKGGLVYLDEGAVPTSWQTLDLFSSSYFGSMGSRGYCLPNGQFSGQSGYKVLGSDGTQKCISRCGSGTLWSAQLVARSSLSSSTTYDEFRGDDTSNFHGSGHIVMGGQCDMGNALWSPRDPLFYLHHAYVDKLYWKWQQLCPNYVTDYQGYLSSGVNPNNALLGNSQPVNATLPLDSWVGLTAADVFDTRNDFLCYTYSKSSGDVDFTAAQCKNGAQPNTNPWSTAATNKKRRAPAPKKNEATARTAGSFDFSKTNNSTQVTVTCGKKTSTYTLPTGCEAHKIFCSHISLKPIGSGKKVRTKDSIATCPLVLRPSGCDKVTVYTRPAHLKPPGAGSLHKYPTFMTDEQIQERGMDHCSIRASDVKVMQLVDEMNAAVV</sequence>
<evidence type="ECO:0000256" key="3">
    <source>
        <dbReference type="SAM" id="MobiDB-lite"/>
    </source>
</evidence>
<dbReference type="PANTHER" id="PTHR11474">
    <property type="entry name" value="TYROSINASE FAMILY MEMBER"/>
    <property type="match status" value="1"/>
</dbReference>
<dbReference type="Gene3D" id="1.10.1280.10">
    <property type="entry name" value="Di-copper center containing domain from catechol oxidase"/>
    <property type="match status" value="1"/>
</dbReference>
<dbReference type="PROSITE" id="PS00497">
    <property type="entry name" value="TYROSINASE_1"/>
    <property type="match status" value="1"/>
</dbReference>
<dbReference type="AlphaFoldDB" id="A0A507FDN0"/>
<dbReference type="InterPro" id="IPR002227">
    <property type="entry name" value="Tyrosinase_Cu-bd"/>
</dbReference>
<keyword evidence="1" id="KW-0479">Metal-binding</keyword>
<feature type="region of interest" description="Disordered" evidence="3">
    <location>
        <begin position="387"/>
        <end position="414"/>
    </location>
</feature>
<evidence type="ECO:0000313" key="7">
    <source>
        <dbReference type="EMBL" id="TPX73690.1"/>
    </source>
</evidence>